<accession>A0A1H8UCR8</accession>
<reference evidence="1 2" key="1">
    <citation type="submission" date="2016-10" db="EMBL/GenBank/DDBJ databases">
        <authorList>
            <person name="de Groot N.N."/>
        </authorList>
    </citation>
    <scope>NUCLEOTIDE SEQUENCE [LARGE SCALE GENOMIC DNA]</scope>
    <source>
        <strain evidence="1 2">DSM 13305</strain>
    </source>
</reference>
<dbReference type="STRING" id="112903.SAMN04490178_108134"/>
<evidence type="ECO:0000313" key="1">
    <source>
        <dbReference type="EMBL" id="SEP00817.1"/>
    </source>
</evidence>
<gene>
    <name evidence="1" type="ORF">SAMN04490178_108134</name>
</gene>
<dbReference type="AlphaFoldDB" id="A0A1H8UCR8"/>
<dbReference type="RefSeq" id="WP_091745914.1">
    <property type="nucleotide sequence ID" value="NZ_FODY01000008.1"/>
</dbReference>
<sequence length="287" mass="32263">MPSLTDAWARQVTSREEFPEPFWPFIDFDRPLPYLIYSPPDAWGNRKVNARLTVLSEQGVTVLENTPDGVRSSEWLFDEIDYVEQGAVHLYSWLRLSGVAGGWPASVQVEYNAVVAPLFTRVVQAVRRSWTGTGNASLAQEQAKLAGLAAVDYKFWSYARDSLLPGERMLGQVYQPEIDVPWLLFFQRRVVPAYVSVLTDKELICISDDGSDGNTGRYGIVHRYVPLTKIKDWQLIPAIGEQTGIWRLQLTGEGIALCFSAPVQDFLLELADLLEEARGKKASLSEH</sequence>
<name>A0A1H8UCR8_9FIRM</name>
<evidence type="ECO:0000313" key="2">
    <source>
        <dbReference type="Proteomes" id="UP000198847"/>
    </source>
</evidence>
<dbReference type="OrthoDB" id="1726797at2"/>
<dbReference type="Proteomes" id="UP000198847">
    <property type="component" value="Unassembled WGS sequence"/>
</dbReference>
<protein>
    <submittedName>
        <fullName evidence="1">Uncharacterized protein</fullName>
    </submittedName>
</protein>
<organism evidence="1 2">
    <name type="scientific">Propionispora vibrioides</name>
    <dbReference type="NCBI Taxonomy" id="112903"/>
    <lineage>
        <taxon>Bacteria</taxon>
        <taxon>Bacillati</taxon>
        <taxon>Bacillota</taxon>
        <taxon>Negativicutes</taxon>
        <taxon>Selenomonadales</taxon>
        <taxon>Sporomusaceae</taxon>
        <taxon>Propionispora</taxon>
    </lineage>
</organism>
<proteinExistence type="predicted"/>
<dbReference type="EMBL" id="FODY01000008">
    <property type="protein sequence ID" value="SEP00817.1"/>
    <property type="molecule type" value="Genomic_DNA"/>
</dbReference>
<keyword evidence="2" id="KW-1185">Reference proteome</keyword>